<evidence type="ECO:0000256" key="1">
    <source>
        <dbReference type="SAM" id="MobiDB-lite"/>
    </source>
</evidence>
<protein>
    <submittedName>
        <fullName evidence="2">Uncharacterized protein</fullName>
    </submittedName>
</protein>
<name>A0AAW1S9Q1_9CHLO</name>
<organism evidence="2 3">
    <name type="scientific">Elliptochloris bilobata</name>
    <dbReference type="NCBI Taxonomy" id="381761"/>
    <lineage>
        <taxon>Eukaryota</taxon>
        <taxon>Viridiplantae</taxon>
        <taxon>Chlorophyta</taxon>
        <taxon>core chlorophytes</taxon>
        <taxon>Trebouxiophyceae</taxon>
        <taxon>Trebouxiophyceae incertae sedis</taxon>
        <taxon>Elliptochloris clade</taxon>
        <taxon>Elliptochloris</taxon>
    </lineage>
</organism>
<gene>
    <name evidence="2" type="ORF">WJX81_006429</name>
</gene>
<evidence type="ECO:0000313" key="2">
    <source>
        <dbReference type="EMBL" id="KAK9842319.1"/>
    </source>
</evidence>
<reference evidence="2 3" key="1">
    <citation type="journal article" date="2024" name="Nat. Commun.">
        <title>Phylogenomics reveals the evolutionary origins of lichenization in chlorophyte algae.</title>
        <authorList>
            <person name="Puginier C."/>
            <person name="Libourel C."/>
            <person name="Otte J."/>
            <person name="Skaloud P."/>
            <person name="Haon M."/>
            <person name="Grisel S."/>
            <person name="Petersen M."/>
            <person name="Berrin J.G."/>
            <person name="Delaux P.M."/>
            <person name="Dal Grande F."/>
            <person name="Keller J."/>
        </authorList>
    </citation>
    <scope>NUCLEOTIDE SEQUENCE [LARGE SCALE GENOMIC DNA]</scope>
    <source>
        <strain evidence="2 3">SAG 245.80</strain>
    </source>
</reference>
<sequence>MDFSGGASSSSAAARPSDQQIMDEVSTQVTLSTIQEFLTTARDKCFQRSTHAGSDRYNCAAFSCSSHLSGM</sequence>
<dbReference type="EMBL" id="JALJOU010000008">
    <property type="protein sequence ID" value="KAK9842319.1"/>
    <property type="molecule type" value="Genomic_DNA"/>
</dbReference>
<proteinExistence type="predicted"/>
<dbReference type="Proteomes" id="UP001445335">
    <property type="component" value="Unassembled WGS sequence"/>
</dbReference>
<keyword evidence="3" id="KW-1185">Reference proteome</keyword>
<evidence type="ECO:0000313" key="3">
    <source>
        <dbReference type="Proteomes" id="UP001445335"/>
    </source>
</evidence>
<dbReference type="AlphaFoldDB" id="A0AAW1S9Q1"/>
<feature type="compositionally biased region" description="Low complexity" evidence="1">
    <location>
        <begin position="1"/>
        <end position="14"/>
    </location>
</feature>
<accession>A0AAW1S9Q1</accession>
<comment type="caution">
    <text evidence="2">The sequence shown here is derived from an EMBL/GenBank/DDBJ whole genome shotgun (WGS) entry which is preliminary data.</text>
</comment>
<feature type="region of interest" description="Disordered" evidence="1">
    <location>
        <begin position="1"/>
        <end position="23"/>
    </location>
</feature>